<evidence type="ECO:0000256" key="3">
    <source>
        <dbReference type="ARBA" id="ARBA00022692"/>
    </source>
</evidence>
<sequence length="384" mass="43377">MRTLDRYIVRNFLTGYLIAFFVLMGLRIIIDMFINLDEFSKHSELGVVQVMANICNFYMIQSSVYFRDFAGPINVVAAVFALGRMTKKNELVAMMASGISLKRVIMPIIFFSALLSGLLIVDQEYIIPSLAGSIVRDHDELPGQQNYSVSCLIDKNGSIINASQYSEGAQTMTGASIILRKPTDEGLWQTIGWIRADRAVYNPVKDVWELYTETENPDGTVDTTPGGDLQNIIPYASTEDIPAHRVVLSYKTDLTPEIIPVRRKQQSVTLLSFSQLREFSKTTPRSHDRARMLLERNTRMTDPIINLIMLVISLTVLTCRDNKQMKSAIMVSFGITVGCLIFTFVCKMFGTEQVFEKVRPNLWAWLPVVVFLPVAAFMYDSMKT</sequence>
<gene>
    <name evidence="7" type="ORF">SMSP2_00330</name>
</gene>
<dbReference type="GO" id="GO:0015920">
    <property type="term" value="P:lipopolysaccharide transport"/>
    <property type="evidence" value="ECO:0007669"/>
    <property type="project" value="TreeGrafter"/>
</dbReference>
<keyword evidence="2" id="KW-1003">Cell membrane</keyword>
<evidence type="ECO:0000256" key="4">
    <source>
        <dbReference type="ARBA" id="ARBA00022989"/>
    </source>
</evidence>
<feature type="transmembrane region" description="Helical" evidence="6">
    <location>
        <begin position="362"/>
        <end position="379"/>
    </location>
</feature>
<keyword evidence="5 6" id="KW-0472">Membrane</keyword>
<dbReference type="GO" id="GO:0043190">
    <property type="term" value="C:ATP-binding cassette (ABC) transporter complex"/>
    <property type="evidence" value="ECO:0007669"/>
    <property type="project" value="TreeGrafter"/>
</dbReference>
<evidence type="ECO:0000256" key="2">
    <source>
        <dbReference type="ARBA" id="ARBA00022475"/>
    </source>
</evidence>
<dbReference type="OrthoDB" id="262519at2"/>
<dbReference type="STRING" id="1851148.SMSP2_00330"/>
<keyword evidence="3 6" id="KW-0812">Transmembrane</keyword>
<feature type="transmembrane region" description="Helical" evidence="6">
    <location>
        <begin position="303"/>
        <end position="319"/>
    </location>
</feature>
<organism evidence="7 8">
    <name type="scientific">Limihaloglobus sulfuriphilus</name>
    <dbReference type="NCBI Taxonomy" id="1851148"/>
    <lineage>
        <taxon>Bacteria</taxon>
        <taxon>Pseudomonadati</taxon>
        <taxon>Planctomycetota</taxon>
        <taxon>Phycisphaerae</taxon>
        <taxon>Sedimentisphaerales</taxon>
        <taxon>Sedimentisphaeraceae</taxon>
        <taxon>Limihaloglobus</taxon>
    </lineage>
</organism>
<dbReference type="PANTHER" id="PTHR33529">
    <property type="entry name" value="SLR0882 PROTEIN-RELATED"/>
    <property type="match status" value="1"/>
</dbReference>
<keyword evidence="4 6" id="KW-1133">Transmembrane helix</keyword>
<name>A0A1Q2MB94_9BACT</name>
<evidence type="ECO:0000256" key="1">
    <source>
        <dbReference type="ARBA" id="ARBA00004651"/>
    </source>
</evidence>
<feature type="transmembrane region" description="Helical" evidence="6">
    <location>
        <begin position="331"/>
        <end position="350"/>
    </location>
</feature>
<feature type="transmembrane region" description="Helical" evidence="6">
    <location>
        <begin position="104"/>
        <end position="121"/>
    </location>
</feature>
<evidence type="ECO:0000256" key="6">
    <source>
        <dbReference type="SAM" id="Phobius"/>
    </source>
</evidence>
<dbReference type="PANTHER" id="PTHR33529:SF2">
    <property type="entry name" value="LIPOPOLYSACCHARIDE EXPORT SYSTEM PERMEASE PROTEIN LPTG"/>
    <property type="match status" value="1"/>
</dbReference>
<feature type="transmembrane region" description="Helical" evidence="6">
    <location>
        <begin position="12"/>
        <end position="30"/>
    </location>
</feature>
<dbReference type="AlphaFoldDB" id="A0A1Q2MB94"/>
<evidence type="ECO:0000313" key="7">
    <source>
        <dbReference type="EMBL" id="AQQ69993.1"/>
    </source>
</evidence>
<proteinExistence type="predicted"/>
<evidence type="ECO:0000256" key="5">
    <source>
        <dbReference type="ARBA" id="ARBA00023136"/>
    </source>
</evidence>
<dbReference type="RefSeq" id="WP_146682290.1">
    <property type="nucleotide sequence ID" value="NZ_CP019646.1"/>
</dbReference>
<feature type="transmembrane region" description="Helical" evidence="6">
    <location>
        <begin position="64"/>
        <end position="83"/>
    </location>
</feature>
<dbReference type="EMBL" id="CP019646">
    <property type="protein sequence ID" value="AQQ69993.1"/>
    <property type="molecule type" value="Genomic_DNA"/>
</dbReference>
<accession>A0A1Q2MB94</accession>
<reference evidence="8" key="1">
    <citation type="submission" date="2017-02" db="EMBL/GenBank/DDBJ databases">
        <title>Comparative genomics and description of representatives of a novel lineage of planctomycetes thriving in anoxic sediments.</title>
        <authorList>
            <person name="Spring S."/>
            <person name="Bunk B."/>
            <person name="Sproer C."/>
        </authorList>
    </citation>
    <scope>NUCLEOTIDE SEQUENCE [LARGE SCALE GENOMIC DNA]</scope>
    <source>
        <strain evidence="8">SM-Chi-D1</strain>
    </source>
</reference>
<evidence type="ECO:0000313" key="8">
    <source>
        <dbReference type="Proteomes" id="UP000188181"/>
    </source>
</evidence>
<dbReference type="InterPro" id="IPR005495">
    <property type="entry name" value="LptG/LptF_permease"/>
</dbReference>
<protein>
    <submittedName>
        <fullName evidence="7">Lipopolysaccharide ABC transporter permease</fullName>
    </submittedName>
</protein>
<comment type="subcellular location">
    <subcellularLocation>
        <location evidence="1">Cell membrane</location>
        <topology evidence="1">Multi-pass membrane protein</topology>
    </subcellularLocation>
</comment>
<dbReference type="Pfam" id="PF03739">
    <property type="entry name" value="LptF_LptG"/>
    <property type="match status" value="1"/>
</dbReference>
<dbReference type="Proteomes" id="UP000188181">
    <property type="component" value="Chromosome"/>
</dbReference>
<dbReference type="KEGG" id="pbas:SMSP2_00330"/>
<keyword evidence="8" id="KW-1185">Reference proteome</keyword>